<accession>A0A7S8CED4</accession>
<evidence type="ECO:0000256" key="13">
    <source>
        <dbReference type="HAMAP-Rule" id="MF_01398"/>
    </source>
</evidence>
<evidence type="ECO:0000313" key="16">
    <source>
        <dbReference type="EMBL" id="QPC48452.1"/>
    </source>
</evidence>
<keyword evidence="8 13" id="KW-0406">Ion transport</keyword>
<keyword evidence="10 13" id="KW-0066">ATP synthesis</keyword>
<dbReference type="Gene3D" id="1.20.5.620">
    <property type="entry name" value="F1F0 ATP synthase subunit B, membrane domain"/>
    <property type="match status" value="1"/>
</dbReference>
<keyword evidence="4 13" id="KW-0138">CF(0)</keyword>
<evidence type="ECO:0000256" key="5">
    <source>
        <dbReference type="ARBA" id="ARBA00022692"/>
    </source>
</evidence>
<dbReference type="AlphaFoldDB" id="A0A7S8CED4"/>
<dbReference type="InterPro" id="IPR002146">
    <property type="entry name" value="ATP_synth_b/b'su_bac/chlpt"/>
</dbReference>
<dbReference type="InterPro" id="IPR050059">
    <property type="entry name" value="ATP_synthase_B_chain"/>
</dbReference>
<keyword evidence="6 13" id="KW-0375">Hydrogen ion transport</keyword>
<comment type="subcellular location">
    <subcellularLocation>
        <location evidence="13">Cell membrane</location>
        <topology evidence="13">Single-pass membrane protein</topology>
    </subcellularLocation>
    <subcellularLocation>
        <location evidence="12">Endomembrane system</location>
        <topology evidence="12">Single-pass membrane protein</topology>
    </subcellularLocation>
</comment>
<evidence type="ECO:0000256" key="9">
    <source>
        <dbReference type="ARBA" id="ARBA00023136"/>
    </source>
</evidence>
<dbReference type="NCBIfam" id="TIGR01144">
    <property type="entry name" value="ATP_synt_b"/>
    <property type="match status" value="1"/>
</dbReference>
<comment type="function">
    <text evidence="11 13">F(1)F(0) ATP synthase produces ATP from ADP in the presence of a proton or sodium gradient. F-type ATPases consist of two structural domains, F(1) containing the extramembraneous catalytic core and F(0) containing the membrane proton channel, linked together by a central stalk and a peripheral stalk. During catalysis, ATP synthesis in the catalytic domain of F(1) is coupled via a rotary mechanism of the central stalk subunits to proton translocation.</text>
</comment>
<proteinExistence type="inferred from homology"/>
<evidence type="ECO:0000256" key="10">
    <source>
        <dbReference type="ARBA" id="ARBA00023310"/>
    </source>
</evidence>
<dbReference type="GO" id="GO:0012505">
    <property type="term" value="C:endomembrane system"/>
    <property type="evidence" value="ECO:0007669"/>
    <property type="project" value="UniProtKB-SubCell"/>
</dbReference>
<dbReference type="Pfam" id="PF00430">
    <property type="entry name" value="ATP-synt_B"/>
    <property type="match status" value="1"/>
</dbReference>
<feature type="transmembrane region" description="Helical" evidence="13">
    <location>
        <begin position="20"/>
        <end position="38"/>
    </location>
</feature>
<keyword evidence="5 13" id="KW-0812">Transmembrane</keyword>
<feature type="coiled-coil region" evidence="15">
    <location>
        <begin position="49"/>
        <end position="134"/>
    </location>
</feature>
<dbReference type="GO" id="GO:0046961">
    <property type="term" value="F:proton-transporting ATPase activity, rotational mechanism"/>
    <property type="evidence" value="ECO:0007669"/>
    <property type="project" value="TreeGrafter"/>
</dbReference>
<dbReference type="EMBL" id="CP049742">
    <property type="protein sequence ID" value="QPC48452.1"/>
    <property type="molecule type" value="Genomic_DNA"/>
</dbReference>
<evidence type="ECO:0000256" key="15">
    <source>
        <dbReference type="SAM" id="Coils"/>
    </source>
</evidence>
<evidence type="ECO:0000256" key="8">
    <source>
        <dbReference type="ARBA" id="ARBA00023065"/>
    </source>
</evidence>
<evidence type="ECO:0000256" key="4">
    <source>
        <dbReference type="ARBA" id="ARBA00022547"/>
    </source>
</evidence>
<name>A0A7S8CED4_9BACI</name>
<evidence type="ECO:0000313" key="17">
    <source>
        <dbReference type="Proteomes" id="UP000593626"/>
    </source>
</evidence>
<evidence type="ECO:0000256" key="14">
    <source>
        <dbReference type="RuleBase" id="RU003848"/>
    </source>
</evidence>
<organism evidence="16 17">
    <name type="scientific">Mangrovibacillus cuniculi</name>
    <dbReference type="NCBI Taxonomy" id="2593652"/>
    <lineage>
        <taxon>Bacteria</taxon>
        <taxon>Bacillati</taxon>
        <taxon>Bacillota</taxon>
        <taxon>Bacilli</taxon>
        <taxon>Bacillales</taxon>
        <taxon>Bacillaceae</taxon>
        <taxon>Mangrovibacillus</taxon>
    </lineage>
</organism>
<comment type="function">
    <text evidence="13">Component of the F(0) channel, it forms part of the peripheral stalk, linking F(1) to F(0).</text>
</comment>
<dbReference type="InterPro" id="IPR005864">
    <property type="entry name" value="ATP_synth_F0_bsu_bac"/>
</dbReference>
<keyword evidence="2 13" id="KW-0813">Transport</keyword>
<dbReference type="KEGG" id="mcui:G8O30_12435"/>
<reference evidence="16 17" key="1">
    <citation type="submission" date="2019-07" db="EMBL/GenBank/DDBJ databases">
        <title>Genome sequence of 2 isolates from Red Sea Mangroves.</title>
        <authorList>
            <person name="Sefrji F."/>
            <person name="Michoud G."/>
            <person name="Merlino G."/>
            <person name="Daffonchio D."/>
        </authorList>
    </citation>
    <scope>NUCLEOTIDE SEQUENCE [LARGE SCALE GENOMIC DNA]</scope>
    <source>
        <strain evidence="16 17">R1DC41</strain>
    </source>
</reference>
<evidence type="ECO:0000256" key="7">
    <source>
        <dbReference type="ARBA" id="ARBA00022989"/>
    </source>
</evidence>
<keyword evidence="3 13" id="KW-1003">Cell membrane</keyword>
<protein>
    <recommendedName>
        <fullName evidence="13">ATP synthase subunit b</fullName>
    </recommendedName>
    <alternativeName>
        <fullName evidence="13">ATP synthase F(0) sector subunit b</fullName>
    </alternativeName>
    <alternativeName>
        <fullName evidence="13">ATPase subunit I</fullName>
    </alternativeName>
    <alternativeName>
        <fullName evidence="13">F-type ATPase subunit b</fullName>
        <shortName evidence="13">F-ATPase subunit b</shortName>
    </alternativeName>
</protein>
<evidence type="ECO:0000256" key="3">
    <source>
        <dbReference type="ARBA" id="ARBA00022475"/>
    </source>
</evidence>
<dbReference type="SUPFAM" id="SSF81573">
    <property type="entry name" value="F1F0 ATP synthase subunit B, membrane domain"/>
    <property type="match status" value="1"/>
</dbReference>
<gene>
    <name evidence="13 16" type="primary">atpF</name>
    <name evidence="16" type="ORF">G8O30_12435</name>
</gene>
<dbReference type="HAMAP" id="MF_01398">
    <property type="entry name" value="ATP_synth_b_bprime"/>
    <property type="match status" value="1"/>
</dbReference>
<dbReference type="GO" id="GO:0005886">
    <property type="term" value="C:plasma membrane"/>
    <property type="evidence" value="ECO:0007669"/>
    <property type="project" value="UniProtKB-SubCell"/>
</dbReference>
<keyword evidence="17" id="KW-1185">Reference proteome</keyword>
<keyword evidence="15" id="KW-0175">Coiled coil</keyword>
<keyword evidence="7 13" id="KW-1133">Transmembrane helix</keyword>
<evidence type="ECO:0000256" key="6">
    <source>
        <dbReference type="ARBA" id="ARBA00022781"/>
    </source>
</evidence>
<evidence type="ECO:0000256" key="1">
    <source>
        <dbReference type="ARBA" id="ARBA00005513"/>
    </source>
</evidence>
<dbReference type="PANTHER" id="PTHR33445:SF1">
    <property type="entry name" value="ATP SYNTHASE SUBUNIT B"/>
    <property type="match status" value="1"/>
</dbReference>
<dbReference type="GO" id="GO:0046933">
    <property type="term" value="F:proton-transporting ATP synthase activity, rotational mechanism"/>
    <property type="evidence" value="ECO:0007669"/>
    <property type="project" value="UniProtKB-UniRule"/>
</dbReference>
<dbReference type="PANTHER" id="PTHR33445">
    <property type="entry name" value="ATP SYNTHASE SUBUNIT B', CHLOROPLASTIC"/>
    <property type="match status" value="1"/>
</dbReference>
<dbReference type="GO" id="GO:0045259">
    <property type="term" value="C:proton-transporting ATP synthase complex"/>
    <property type="evidence" value="ECO:0007669"/>
    <property type="project" value="UniProtKB-KW"/>
</dbReference>
<evidence type="ECO:0000256" key="2">
    <source>
        <dbReference type="ARBA" id="ARBA00022448"/>
    </source>
</evidence>
<keyword evidence="9 13" id="KW-0472">Membrane</keyword>
<dbReference type="Proteomes" id="UP000593626">
    <property type="component" value="Chromosome"/>
</dbReference>
<dbReference type="CDD" id="cd06503">
    <property type="entry name" value="ATP-synt_Fo_b"/>
    <property type="match status" value="1"/>
</dbReference>
<evidence type="ECO:0000256" key="11">
    <source>
        <dbReference type="ARBA" id="ARBA00025198"/>
    </source>
</evidence>
<sequence>MVLDYLALGAGGPFTGADAIYQLLVFALLMFLLKKFAWGPLVGVMKQREDYVNNEIEEAEADRAEAQKLLEEQRQQLNEARTEASELIANAKKQSEQMRVELTEAAKVEAERMKEAARREIAQERDAAVAALREQVASLSVLVASKVISKELTSADQDKLIQDTIKEAGDIR</sequence>
<evidence type="ECO:0000256" key="12">
    <source>
        <dbReference type="ARBA" id="ARBA00037847"/>
    </source>
</evidence>
<comment type="subunit">
    <text evidence="13">F-type ATPases have 2 components, F(1) - the catalytic core - and F(0) - the membrane proton channel. F(1) has five subunits: alpha(3), beta(3), gamma(1), delta(1), epsilon(1). F(0) has three main subunits: a(1), b(2) and c(10-14). The alpha and beta chains form an alternating ring which encloses part of the gamma chain. F(1) is attached to F(0) by a central stalk formed by the gamma and epsilon chains, while a peripheral stalk is formed by the delta and b chains.</text>
</comment>
<comment type="similarity">
    <text evidence="1 13 14">Belongs to the ATPase B chain family.</text>
</comment>
<dbReference type="InterPro" id="IPR028987">
    <property type="entry name" value="ATP_synth_B-like_membr_sf"/>
</dbReference>